<comment type="caution">
    <text evidence="1">The sequence shown here is derived from an EMBL/GenBank/DDBJ whole genome shotgun (WGS) entry which is preliminary data.</text>
</comment>
<dbReference type="EMBL" id="JACHHG010000007">
    <property type="protein sequence ID" value="MBB6098731.1"/>
    <property type="molecule type" value="Genomic_DNA"/>
</dbReference>
<dbReference type="Gene3D" id="3.40.30.10">
    <property type="entry name" value="Glutaredoxin"/>
    <property type="match status" value="1"/>
</dbReference>
<protein>
    <submittedName>
        <fullName evidence="1">(2Fe-2S) ferredoxin</fullName>
    </submittedName>
</protein>
<accession>A0A841HYV9</accession>
<name>A0A841HYV9_9DEIO</name>
<dbReference type="InterPro" id="IPR036249">
    <property type="entry name" value="Thioredoxin-like_sf"/>
</dbReference>
<evidence type="ECO:0000313" key="1">
    <source>
        <dbReference type="EMBL" id="MBB6098731.1"/>
    </source>
</evidence>
<evidence type="ECO:0000313" key="2">
    <source>
        <dbReference type="Proteomes" id="UP000569951"/>
    </source>
</evidence>
<gene>
    <name evidence="1" type="ORF">HNR42_002166</name>
</gene>
<dbReference type="Proteomes" id="UP000569951">
    <property type="component" value="Unassembled WGS sequence"/>
</dbReference>
<sequence length="126" mass="13851">MPSSGPKFFSTRAHLLLCQNANCRKRGADLLHLGLARALEEQRLMYYKAGGSLRYTTSGCLGACSYGPVLALYRQRPDGTGLEQAWYFGVDFPLALEVARAAHAGTALPQERRYDDGIMQTEPAPE</sequence>
<proteinExistence type="predicted"/>
<dbReference type="CDD" id="cd02980">
    <property type="entry name" value="TRX_Fd_family"/>
    <property type="match status" value="1"/>
</dbReference>
<keyword evidence="2" id="KW-1185">Reference proteome</keyword>
<dbReference type="SUPFAM" id="SSF52833">
    <property type="entry name" value="Thioredoxin-like"/>
    <property type="match status" value="1"/>
</dbReference>
<reference evidence="1 2" key="1">
    <citation type="submission" date="2020-08" db="EMBL/GenBank/DDBJ databases">
        <title>Genomic Encyclopedia of Type Strains, Phase IV (KMG-IV): sequencing the most valuable type-strain genomes for metagenomic binning, comparative biology and taxonomic classification.</title>
        <authorList>
            <person name="Goeker M."/>
        </authorList>
    </citation>
    <scope>NUCLEOTIDE SEQUENCE [LARGE SCALE GENOMIC DNA]</scope>
    <source>
        <strain evidence="1 2">DSM 21458</strain>
    </source>
</reference>
<dbReference type="AlphaFoldDB" id="A0A841HYV9"/>
<dbReference type="RefSeq" id="WP_183987434.1">
    <property type="nucleotide sequence ID" value="NZ_JACHHG010000007.1"/>
</dbReference>
<organism evidence="1 2">
    <name type="scientific">Deinobacterium chartae</name>
    <dbReference type="NCBI Taxonomy" id="521158"/>
    <lineage>
        <taxon>Bacteria</taxon>
        <taxon>Thermotogati</taxon>
        <taxon>Deinococcota</taxon>
        <taxon>Deinococci</taxon>
        <taxon>Deinococcales</taxon>
        <taxon>Deinococcaceae</taxon>
        <taxon>Deinobacterium</taxon>
    </lineage>
</organism>